<evidence type="ECO:0000313" key="1">
    <source>
        <dbReference type="EMBL" id="RAV21914.1"/>
    </source>
</evidence>
<evidence type="ECO:0000313" key="2">
    <source>
        <dbReference type="Proteomes" id="UP000250369"/>
    </source>
</evidence>
<dbReference type="OrthoDB" id="2990381at2"/>
<keyword evidence="2" id="KW-1185">Reference proteome</keyword>
<dbReference type="AlphaFoldDB" id="A0A329MQ79"/>
<proteinExistence type="predicted"/>
<dbReference type="EMBL" id="QMFB01000003">
    <property type="protein sequence ID" value="RAV21914.1"/>
    <property type="molecule type" value="Genomic_DNA"/>
</dbReference>
<organism evidence="1 2">
    <name type="scientific">Paenibacillus contaminans</name>
    <dbReference type="NCBI Taxonomy" id="450362"/>
    <lineage>
        <taxon>Bacteria</taxon>
        <taxon>Bacillati</taxon>
        <taxon>Bacillota</taxon>
        <taxon>Bacilli</taxon>
        <taxon>Bacillales</taxon>
        <taxon>Paenibacillaceae</taxon>
        <taxon>Paenibacillus</taxon>
    </lineage>
</organism>
<dbReference type="Proteomes" id="UP000250369">
    <property type="component" value="Unassembled WGS sequence"/>
</dbReference>
<dbReference type="RefSeq" id="WP_113030224.1">
    <property type="nucleotide sequence ID" value="NZ_QMFB01000003.1"/>
</dbReference>
<gene>
    <name evidence="1" type="ORF">DQG23_07645</name>
</gene>
<accession>A0A329MQ79</accession>
<reference evidence="1 2" key="1">
    <citation type="journal article" date="2009" name="Int. J. Syst. Evol. Microbiol.">
        <title>Paenibacillus contaminans sp. nov., isolated from a contaminated laboratory plate.</title>
        <authorList>
            <person name="Chou J.H."/>
            <person name="Lee J.H."/>
            <person name="Lin M.C."/>
            <person name="Chang P.S."/>
            <person name="Arun A.B."/>
            <person name="Young C.C."/>
            <person name="Chen W.M."/>
        </authorList>
    </citation>
    <scope>NUCLEOTIDE SEQUENCE [LARGE SCALE GENOMIC DNA]</scope>
    <source>
        <strain evidence="1 2">CKOBP-6</strain>
    </source>
</reference>
<comment type="caution">
    <text evidence="1">The sequence shown here is derived from an EMBL/GenBank/DDBJ whole genome shotgun (WGS) entry which is preliminary data.</text>
</comment>
<dbReference type="Pfam" id="PF06949">
    <property type="entry name" value="DUF1292"/>
    <property type="match status" value="1"/>
</dbReference>
<dbReference type="InterPro" id="IPR009711">
    <property type="entry name" value="UPF0473"/>
</dbReference>
<sequence>MISYTLKDVVPIRWLQETYGDTVELEGEGNRPEPFAILAEFSLGGTHYAVLQSESMQHLEEVAIYHIVKNDSGEYELDTIMDDDEYEAVAELFDEMTVSFDDGR</sequence>
<name>A0A329MQ79_9BACL</name>
<protein>
    <submittedName>
        <fullName evidence="1">DUF1292 domain-containing protein</fullName>
    </submittedName>
</protein>